<protein>
    <submittedName>
        <fullName evidence="2">Uncharacterized protein</fullName>
    </submittedName>
</protein>
<evidence type="ECO:0000313" key="2">
    <source>
        <dbReference type="EMBL" id="CAB4197504.1"/>
    </source>
</evidence>
<feature type="region of interest" description="Disordered" evidence="1">
    <location>
        <begin position="172"/>
        <end position="194"/>
    </location>
</feature>
<name>A0A6J5RZ42_9CAUD</name>
<gene>
    <name evidence="2" type="ORF">UFOVP1313_16</name>
</gene>
<dbReference type="EMBL" id="LR797260">
    <property type="protein sequence ID" value="CAB4197504.1"/>
    <property type="molecule type" value="Genomic_DNA"/>
</dbReference>
<proteinExistence type="predicted"/>
<accession>A0A6J5RZ42</accession>
<sequence>MTDTAYSSVSDFDREVWARSLVKGKKRRDLTAPPVANLAGMITGISIEDTIAGSSTITLSLYDDRWDLISTGFFDADRDGKLDAIEVNYPDASDFWWRVTQVSITAAGDGAMVDMTFMERAAVYLQELHGPVKVSRSKKTRAEFLKQLTEKVKKGGGLKFHSQELHLKQPIGATADATSRSQKSGGISTSETGLKVKGGKASRSQIGVANKILDVCSQEGATERAALSLLSAVIVECELKNIQGSGADAVSYGIIQAIPGTSGKLGGGSFTQSEAYDIEFSAKSALRYSCTGFENSATGGGGIMGVSKRHSDWTIGRVAANVINGSINNTQGSSDYVSKVNQYKSEAQKFIDAYGGISGSGGNSASKNYNFEVGSKDNRKETYWDAMQRLAEEVNWSLFVDGRDVYFDDQYTLVRQTPALILDRDSEGLLSAGGTWDARNVATEMTIELVCEPLEFRAGDVFKLEGFGPFSSGSTAKLPGRWLISGVTRDLFGLSSSFTLIQPSKPNAEPASADATTAAGSGDTSTVVGRCIARVDEIDKKKQAYKWGGGHGSFNDPAGYDCSGFVSSVLHAGGLLNGSPQATGGLLSWGKSGEGSEMTVWVRETSDPHQSHTFMTFKSGGRTRFAEAGGQAGGPSGWHPARSTSGFSPRHWTGT</sequence>
<dbReference type="Gene3D" id="3.90.1720.10">
    <property type="entry name" value="endopeptidase domain like (from Nostoc punctiforme)"/>
    <property type="match status" value="1"/>
</dbReference>
<feature type="region of interest" description="Disordered" evidence="1">
    <location>
        <begin position="624"/>
        <end position="655"/>
    </location>
</feature>
<evidence type="ECO:0000256" key="1">
    <source>
        <dbReference type="SAM" id="MobiDB-lite"/>
    </source>
</evidence>
<organism evidence="2">
    <name type="scientific">uncultured Caudovirales phage</name>
    <dbReference type="NCBI Taxonomy" id="2100421"/>
    <lineage>
        <taxon>Viruses</taxon>
        <taxon>Duplodnaviria</taxon>
        <taxon>Heunggongvirae</taxon>
        <taxon>Uroviricota</taxon>
        <taxon>Caudoviricetes</taxon>
        <taxon>Peduoviridae</taxon>
        <taxon>Maltschvirus</taxon>
        <taxon>Maltschvirus maltsch</taxon>
    </lineage>
</organism>
<reference evidence="2" key="1">
    <citation type="submission" date="2020-05" db="EMBL/GenBank/DDBJ databases">
        <authorList>
            <person name="Chiriac C."/>
            <person name="Salcher M."/>
            <person name="Ghai R."/>
            <person name="Kavagutti S V."/>
        </authorList>
    </citation>
    <scope>NUCLEOTIDE SEQUENCE</scope>
</reference>
<feature type="compositionally biased region" description="Polar residues" evidence="1">
    <location>
        <begin position="176"/>
        <end position="192"/>
    </location>
</feature>